<dbReference type="InParanoid" id="A0A3N0VLZ0"/>
<dbReference type="CDD" id="cd04301">
    <property type="entry name" value="NAT_SF"/>
    <property type="match status" value="1"/>
</dbReference>
<comment type="caution">
    <text evidence="4">The sequence shown here is derived from an EMBL/GenBank/DDBJ whole genome shotgun (WGS) entry which is preliminary data.</text>
</comment>
<dbReference type="InterPro" id="IPR016181">
    <property type="entry name" value="Acyl_CoA_acyltransferase"/>
</dbReference>
<dbReference type="Proteomes" id="UP000282106">
    <property type="component" value="Unassembled WGS sequence"/>
</dbReference>
<protein>
    <submittedName>
        <fullName evidence="4">GNAT family N-acetyltransferase</fullName>
    </submittedName>
</protein>
<dbReference type="Pfam" id="PF00583">
    <property type="entry name" value="Acetyltransf_1"/>
    <property type="match status" value="1"/>
</dbReference>
<reference evidence="4 5" key="1">
    <citation type="submission" date="2018-10" db="EMBL/GenBank/DDBJ databases">
        <authorList>
            <person name="Chen W.-M."/>
        </authorList>
    </citation>
    <scope>NUCLEOTIDE SEQUENCE [LARGE SCALE GENOMIC DNA]</scope>
    <source>
        <strain evidence="4 5">THS-13</strain>
    </source>
</reference>
<dbReference type="Gene3D" id="3.40.630.30">
    <property type="match status" value="1"/>
</dbReference>
<keyword evidence="5" id="KW-1185">Reference proteome</keyword>
<dbReference type="InterPro" id="IPR000182">
    <property type="entry name" value="GNAT_dom"/>
</dbReference>
<evidence type="ECO:0000256" key="1">
    <source>
        <dbReference type="ARBA" id="ARBA00022679"/>
    </source>
</evidence>
<dbReference type="InterPro" id="IPR050832">
    <property type="entry name" value="Bact_Acetyltransf"/>
</dbReference>
<name>A0A3N0VLZ0_9GAMM</name>
<evidence type="ECO:0000256" key="2">
    <source>
        <dbReference type="ARBA" id="ARBA00023315"/>
    </source>
</evidence>
<evidence type="ECO:0000313" key="4">
    <source>
        <dbReference type="EMBL" id="ROH93816.1"/>
    </source>
</evidence>
<organism evidence="4 5">
    <name type="scientific">Stagnimonas aquatica</name>
    <dbReference type="NCBI Taxonomy" id="2689987"/>
    <lineage>
        <taxon>Bacteria</taxon>
        <taxon>Pseudomonadati</taxon>
        <taxon>Pseudomonadota</taxon>
        <taxon>Gammaproteobacteria</taxon>
        <taxon>Nevskiales</taxon>
        <taxon>Nevskiaceae</taxon>
        <taxon>Stagnimonas</taxon>
    </lineage>
</organism>
<dbReference type="PANTHER" id="PTHR43877:SF2">
    <property type="entry name" value="AMINOALKYLPHOSPHONATE N-ACETYLTRANSFERASE-RELATED"/>
    <property type="match status" value="1"/>
</dbReference>
<dbReference type="PANTHER" id="PTHR43877">
    <property type="entry name" value="AMINOALKYLPHOSPHONATE N-ACETYLTRANSFERASE-RELATED-RELATED"/>
    <property type="match status" value="1"/>
</dbReference>
<keyword evidence="2" id="KW-0012">Acyltransferase</keyword>
<feature type="domain" description="N-acetyltransferase" evidence="3">
    <location>
        <begin position="1"/>
        <end position="121"/>
    </location>
</feature>
<keyword evidence="1 4" id="KW-0808">Transferase</keyword>
<evidence type="ECO:0000259" key="3">
    <source>
        <dbReference type="PROSITE" id="PS51186"/>
    </source>
</evidence>
<dbReference type="EMBL" id="RJVO01000001">
    <property type="protein sequence ID" value="ROH93816.1"/>
    <property type="molecule type" value="Genomic_DNA"/>
</dbReference>
<accession>A0A3N0VLZ0</accession>
<dbReference type="PROSITE" id="PS51186">
    <property type="entry name" value="GNAT"/>
    <property type="match status" value="1"/>
</dbReference>
<sequence length="122" mass="13281">MSRRAWRRFLRSPRAEVLVAETGGRLLGDLLLLCRVDSRKARIYSLVVAPVARGQGLGEALVVAAEQAALARGCQAVSLEVRADNLAARGLYEKHGYRPLKVLPGYYDDGADGLRLLKPLPA</sequence>
<dbReference type="SUPFAM" id="SSF55729">
    <property type="entry name" value="Acyl-CoA N-acyltransferases (Nat)"/>
    <property type="match status" value="1"/>
</dbReference>
<proteinExistence type="predicted"/>
<dbReference type="GO" id="GO:0016747">
    <property type="term" value="F:acyltransferase activity, transferring groups other than amino-acyl groups"/>
    <property type="evidence" value="ECO:0007669"/>
    <property type="project" value="InterPro"/>
</dbReference>
<dbReference type="AlphaFoldDB" id="A0A3N0VLZ0"/>
<gene>
    <name evidence="4" type="ORF">ED208_01205</name>
</gene>
<evidence type="ECO:0000313" key="5">
    <source>
        <dbReference type="Proteomes" id="UP000282106"/>
    </source>
</evidence>